<accession>H8IS68</accession>
<protein>
    <submittedName>
        <fullName evidence="1">Uncharacterized protein</fullName>
    </submittedName>
</protein>
<dbReference type="KEGG" id="mia:OCU_19770"/>
<dbReference type="AlphaFoldDB" id="H8IS68"/>
<evidence type="ECO:0000313" key="1">
    <source>
        <dbReference type="EMBL" id="AFC43196.1"/>
    </source>
</evidence>
<dbReference type="HOGENOM" id="CLU_3186149_0_0_11"/>
<name>H8IS68_MYCIA</name>
<reference evidence="1 2" key="1">
    <citation type="journal article" date="2012" name="J. Bacteriol.">
        <title>Complete genome sequence of Mycobacterium intracellulare strain ATCC 13950T.</title>
        <authorList>
            <person name="Kim B.J."/>
            <person name="Choi B.S."/>
            <person name="Lim J.S."/>
            <person name="Choi I.Y."/>
            <person name="Lee J.H."/>
            <person name="Chun J."/>
            <person name="Kook Y.H."/>
            <person name="Kim B.J."/>
        </authorList>
    </citation>
    <scope>NUCLEOTIDE SEQUENCE [LARGE SCALE GENOMIC DNA]</scope>
    <source>
        <strain evidence="2">ATCC 13950 / DSM 43223 / JCM 6384 / NCTC 13025 / 3600</strain>
    </source>
</reference>
<proteinExistence type="predicted"/>
<sequence>MAGCFLEYHIRPYATAINRKIPATRRNIVANGSITSKIMESPSADAG</sequence>
<organism evidence="1 2">
    <name type="scientific">Mycobacterium intracellulare (strain ATCC 13950 / DSM 43223 / JCM 6384 / NCTC 13025 / 3600)</name>
    <dbReference type="NCBI Taxonomy" id="487521"/>
    <lineage>
        <taxon>Bacteria</taxon>
        <taxon>Bacillati</taxon>
        <taxon>Actinomycetota</taxon>
        <taxon>Actinomycetes</taxon>
        <taxon>Mycobacteriales</taxon>
        <taxon>Mycobacteriaceae</taxon>
        <taxon>Mycobacterium</taxon>
        <taxon>Mycobacterium avium complex (MAC)</taxon>
    </lineage>
</organism>
<dbReference type="Proteomes" id="UP000008004">
    <property type="component" value="Chromosome"/>
</dbReference>
<dbReference type="EMBL" id="CP003322">
    <property type="protein sequence ID" value="AFC43196.1"/>
    <property type="molecule type" value="Genomic_DNA"/>
</dbReference>
<evidence type="ECO:0000313" key="2">
    <source>
        <dbReference type="Proteomes" id="UP000008004"/>
    </source>
</evidence>
<gene>
    <name evidence="1" type="ordered locus">OCU_19770</name>
</gene>